<dbReference type="EnsemblMetazoa" id="BGLB027119-RA">
    <property type="protein sequence ID" value="BGLB027119-PA"/>
    <property type="gene ID" value="BGLB027119"/>
</dbReference>
<evidence type="ECO:0000256" key="4">
    <source>
        <dbReference type="ARBA" id="ARBA00023319"/>
    </source>
</evidence>
<dbReference type="SMART" id="SM00409">
    <property type="entry name" value="IG"/>
    <property type="match status" value="1"/>
</dbReference>
<dbReference type="Pfam" id="PF13927">
    <property type="entry name" value="Ig_3"/>
    <property type="match status" value="1"/>
</dbReference>
<dbReference type="PANTHER" id="PTHR12231:SF253">
    <property type="entry name" value="DPR-INTERACTING PROTEIN ETA, ISOFORM B-RELATED"/>
    <property type="match status" value="1"/>
</dbReference>
<dbReference type="InterPro" id="IPR036179">
    <property type="entry name" value="Ig-like_dom_sf"/>
</dbReference>
<reference evidence="6" key="1">
    <citation type="submission" date="2020-05" db="UniProtKB">
        <authorList>
            <consortium name="EnsemblMetazoa"/>
        </authorList>
    </citation>
    <scope>IDENTIFICATION</scope>
    <source>
        <strain evidence="6">BB02</strain>
    </source>
</reference>
<evidence type="ECO:0000259" key="5">
    <source>
        <dbReference type="PROSITE" id="PS50835"/>
    </source>
</evidence>
<proteinExistence type="predicted"/>
<dbReference type="InterPro" id="IPR003599">
    <property type="entry name" value="Ig_sub"/>
</dbReference>
<dbReference type="Proteomes" id="UP000076420">
    <property type="component" value="Unassembled WGS sequence"/>
</dbReference>
<dbReference type="InterPro" id="IPR013783">
    <property type="entry name" value="Ig-like_fold"/>
</dbReference>
<dbReference type="SMART" id="SM00408">
    <property type="entry name" value="IGc2"/>
    <property type="match status" value="1"/>
</dbReference>
<evidence type="ECO:0000313" key="7">
    <source>
        <dbReference type="Proteomes" id="UP000076420"/>
    </source>
</evidence>
<keyword evidence="1" id="KW-0732">Signal</keyword>
<dbReference type="SUPFAM" id="SSF48726">
    <property type="entry name" value="Immunoglobulin"/>
    <property type="match status" value="1"/>
</dbReference>
<feature type="domain" description="Ig-like" evidence="5">
    <location>
        <begin position="17"/>
        <end position="105"/>
    </location>
</feature>
<sequence length="110" mass="12416">MPGSSRHECSQNNDEKPARIYMITETQMDYEGDTAQLYCRAEGKPTPTITWYKSNNESITNVGGYRIANNGDLIILNATWKDHMDLFTCKADNGIGSDTAQSFLYPTRRV</sequence>
<dbReference type="InterPro" id="IPR003598">
    <property type="entry name" value="Ig_sub2"/>
</dbReference>
<dbReference type="KEGG" id="bgt:106053690"/>
<evidence type="ECO:0000313" key="6">
    <source>
        <dbReference type="EnsemblMetazoa" id="BGLB027119-PA"/>
    </source>
</evidence>
<dbReference type="VEuPathDB" id="VectorBase:BGLB027119"/>
<evidence type="ECO:0000256" key="2">
    <source>
        <dbReference type="ARBA" id="ARBA00022737"/>
    </source>
</evidence>
<dbReference type="Gene3D" id="2.60.40.10">
    <property type="entry name" value="Immunoglobulins"/>
    <property type="match status" value="1"/>
</dbReference>
<organism evidence="6 7">
    <name type="scientific">Biomphalaria glabrata</name>
    <name type="common">Bloodfluke planorb</name>
    <name type="synonym">Freshwater snail</name>
    <dbReference type="NCBI Taxonomy" id="6526"/>
    <lineage>
        <taxon>Eukaryota</taxon>
        <taxon>Metazoa</taxon>
        <taxon>Spiralia</taxon>
        <taxon>Lophotrochozoa</taxon>
        <taxon>Mollusca</taxon>
        <taxon>Gastropoda</taxon>
        <taxon>Heterobranchia</taxon>
        <taxon>Euthyneura</taxon>
        <taxon>Panpulmonata</taxon>
        <taxon>Hygrophila</taxon>
        <taxon>Lymnaeoidea</taxon>
        <taxon>Planorbidae</taxon>
        <taxon>Biomphalaria</taxon>
    </lineage>
</organism>
<gene>
    <name evidence="6" type="primary">106053690</name>
</gene>
<name>A0A2C9L4W2_BIOGL</name>
<dbReference type="InterPro" id="IPR007110">
    <property type="entry name" value="Ig-like_dom"/>
</dbReference>
<accession>A0A2C9L4W2</accession>
<dbReference type="InterPro" id="IPR051170">
    <property type="entry name" value="Neural/epithelial_adhesion"/>
</dbReference>
<dbReference type="VEuPathDB" id="VectorBase:BGLAX_046672"/>
<dbReference type="PROSITE" id="PS50835">
    <property type="entry name" value="IG_LIKE"/>
    <property type="match status" value="1"/>
</dbReference>
<evidence type="ECO:0000256" key="1">
    <source>
        <dbReference type="ARBA" id="ARBA00022729"/>
    </source>
</evidence>
<dbReference type="STRING" id="6526.A0A2C9L4W2"/>
<keyword evidence="2" id="KW-0677">Repeat</keyword>
<dbReference type="OrthoDB" id="6138780at2759"/>
<keyword evidence="3" id="KW-1015">Disulfide bond</keyword>
<keyword evidence="4" id="KW-0393">Immunoglobulin domain</keyword>
<protein>
    <recommendedName>
        <fullName evidence="5">Ig-like domain-containing protein</fullName>
    </recommendedName>
</protein>
<evidence type="ECO:0000256" key="3">
    <source>
        <dbReference type="ARBA" id="ARBA00023157"/>
    </source>
</evidence>
<dbReference type="PANTHER" id="PTHR12231">
    <property type="entry name" value="CTX-RELATED TYPE I TRANSMEMBRANE PROTEIN"/>
    <property type="match status" value="1"/>
</dbReference>
<dbReference type="AlphaFoldDB" id="A0A2C9L4W2"/>